<keyword evidence="3" id="KW-0443">Lipid metabolism</keyword>
<keyword evidence="2" id="KW-0378">Hydrolase</keyword>
<dbReference type="InterPro" id="IPR007431">
    <property type="entry name" value="ACP_PD"/>
</dbReference>
<evidence type="ECO:0000256" key="3">
    <source>
        <dbReference type="ARBA" id="ARBA00023098"/>
    </source>
</evidence>
<name>A0A2S7T5N5_9FLAO</name>
<dbReference type="PANTHER" id="PTHR38764">
    <property type="entry name" value="ACYL CARRIER PROTEIN PHOSPHODIESTERASE"/>
    <property type="match status" value="1"/>
</dbReference>
<dbReference type="AlphaFoldDB" id="A0A2S7T5N5"/>
<organism evidence="4 5">
    <name type="scientific">Aureicoccus marinus</name>
    <dbReference type="NCBI Taxonomy" id="754435"/>
    <lineage>
        <taxon>Bacteria</taxon>
        <taxon>Pseudomonadati</taxon>
        <taxon>Bacteroidota</taxon>
        <taxon>Flavobacteriia</taxon>
        <taxon>Flavobacteriales</taxon>
        <taxon>Flavobacteriaceae</taxon>
        <taxon>Aureicoccus</taxon>
    </lineage>
</organism>
<evidence type="ECO:0000256" key="1">
    <source>
        <dbReference type="ARBA" id="ARBA00022516"/>
    </source>
</evidence>
<dbReference type="PANTHER" id="PTHR38764:SF1">
    <property type="entry name" value="ACYL CARRIER PROTEIN PHOSPHODIESTERASE"/>
    <property type="match status" value="1"/>
</dbReference>
<dbReference type="RefSeq" id="WP_105000621.1">
    <property type="nucleotide sequence ID" value="NZ_MQVX01000001.1"/>
</dbReference>
<dbReference type="EMBL" id="MQVX01000001">
    <property type="protein sequence ID" value="PQJ14974.1"/>
    <property type="molecule type" value="Genomic_DNA"/>
</dbReference>
<keyword evidence="1" id="KW-0444">Lipid biosynthesis</keyword>
<reference evidence="5" key="1">
    <citation type="submission" date="2016-11" db="EMBL/GenBank/DDBJ databases">
        <title>Trade-off between light-utilization and light-protection in marine flavobacteria.</title>
        <authorList>
            <person name="Kumagai Y."/>
            <person name="Yoshizawa S."/>
            <person name="Kogure K."/>
        </authorList>
    </citation>
    <scope>NUCLEOTIDE SEQUENCE [LARGE SCALE GENOMIC DNA]</scope>
    <source>
        <strain evidence="5">SG-18</strain>
    </source>
</reference>
<proteinExistence type="predicted"/>
<dbReference type="GO" id="GO:0006633">
    <property type="term" value="P:fatty acid biosynthetic process"/>
    <property type="evidence" value="ECO:0007669"/>
    <property type="project" value="InterPro"/>
</dbReference>
<keyword evidence="5" id="KW-1185">Reference proteome</keyword>
<evidence type="ECO:0000256" key="2">
    <source>
        <dbReference type="ARBA" id="ARBA00022801"/>
    </source>
</evidence>
<dbReference type="OrthoDB" id="8442777at2"/>
<comment type="caution">
    <text evidence="4">The sequence shown here is derived from an EMBL/GenBank/DDBJ whole genome shotgun (WGS) entry which is preliminary data.</text>
</comment>
<gene>
    <name evidence="4" type="ORF">BST99_03810</name>
</gene>
<evidence type="ECO:0000313" key="5">
    <source>
        <dbReference type="Proteomes" id="UP000239366"/>
    </source>
</evidence>
<accession>A0A2S7T5N5</accession>
<dbReference type="PIRSF" id="PIRSF011489">
    <property type="entry name" value="DUF479"/>
    <property type="match status" value="1"/>
</dbReference>
<evidence type="ECO:0000313" key="4">
    <source>
        <dbReference type="EMBL" id="PQJ14974.1"/>
    </source>
</evidence>
<dbReference type="Proteomes" id="UP000239366">
    <property type="component" value="Unassembled WGS sequence"/>
</dbReference>
<dbReference type="Pfam" id="PF04336">
    <property type="entry name" value="ACP_PD"/>
    <property type="match status" value="1"/>
</dbReference>
<sequence length="203" mass="23855">MNFLAHIYLSFDQKEIVLGNFFADHIKGNRISHFPKGVQQGIMLHRAIDSYTDSHPAARASSKLLHATQGHYSRVIVDIFYDHFLAVHWDQYSDIPLERYTQDFYQHLEENFELLPEKTQHILPYIKAQDWLLNYREWDGLEEAFGGLDRRTKGRSNMLMATRDLRKNYSAFEGDFFALFADLITFSQKKLEELCGDSFTSEY</sequence>
<protein>
    <submittedName>
        <fullName evidence="4">ACP phosphodiesterase</fullName>
    </submittedName>
</protein>
<dbReference type="GO" id="GO:0008770">
    <property type="term" value="F:[acyl-carrier-protein] phosphodiesterase activity"/>
    <property type="evidence" value="ECO:0007669"/>
    <property type="project" value="InterPro"/>
</dbReference>